<dbReference type="Proteomes" id="UP000828048">
    <property type="component" value="Chromosome 3"/>
</dbReference>
<protein>
    <submittedName>
        <fullName evidence="1">Uncharacterized protein</fullName>
    </submittedName>
</protein>
<reference evidence="1 2" key="1">
    <citation type="journal article" date="2021" name="Hortic Res">
        <title>High-quality reference genome and annotation aids understanding of berry development for evergreen blueberry (Vaccinium darrowii).</title>
        <authorList>
            <person name="Yu J."/>
            <person name="Hulse-Kemp A.M."/>
            <person name="Babiker E."/>
            <person name="Staton M."/>
        </authorList>
    </citation>
    <scope>NUCLEOTIDE SEQUENCE [LARGE SCALE GENOMIC DNA]</scope>
    <source>
        <strain evidence="2">cv. NJ 8807/NJ 8810</strain>
        <tissue evidence="1">Young leaf</tissue>
    </source>
</reference>
<comment type="caution">
    <text evidence="1">The sequence shown here is derived from an EMBL/GenBank/DDBJ whole genome shotgun (WGS) entry which is preliminary data.</text>
</comment>
<proteinExistence type="predicted"/>
<sequence length="226" mass="24131">MAQAMASMTALLGSSQAVLENSHQLGGPSRCSRVGLTRPCFVVRAQQGPVEAETSRRAVLGLVAAGLASGSLVKSVLAEAKSIKIGPPPPPSGGLPGTLNSDEPRDLDLPLKERFFIQPLSPAAAAERAKESAKEIVGVKGLIDKKAWPYVQNDLRLRASYLRYDLNTIISSKPKEQKKPLKELTGKLFQDIDKLDYAAKIKSSPDAEKSYAEAVATLKDVLAKIG</sequence>
<gene>
    <name evidence="1" type="ORF">Vadar_023529</name>
</gene>
<evidence type="ECO:0000313" key="1">
    <source>
        <dbReference type="EMBL" id="KAH7858410.1"/>
    </source>
</evidence>
<accession>A0ACB7YXS4</accession>
<organism evidence="1 2">
    <name type="scientific">Vaccinium darrowii</name>
    <dbReference type="NCBI Taxonomy" id="229202"/>
    <lineage>
        <taxon>Eukaryota</taxon>
        <taxon>Viridiplantae</taxon>
        <taxon>Streptophyta</taxon>
        <taxon>Embryophyta</taxon>
        <taxon>Tracheophyta</taxon>
        <taxon>Spermatophyta</taxon>
        <taxon>Magnoliopsida</taxon>
        <taxon>eudicotyledons</taxon>
        <taxon>Gunneridae</taxon>
        <taxon>Pentapetalae</taxon>
        <taxon>asterids</taxon>
        <taxon>Ericales</taxon>
        <taxon>Ericaceae</taxon>
        <taxon>Vaccinioideae</taxon>
        <taxon>Vaccinieae</taxon>
        <taxon>Vaccinium</taxon>
    </lineage>
</organism>
<dbReference type="EMBL" id="CM037153">
    <property type="protein sequence ID" value="KAH7858410.1"/>
    <property type="molecule type" value="Genomic_DNA"/>
</dbReference>
<keyword evidence="2" id="KW-1185">Reference proteome</keyword>
<evidence type="ECO:0000313" key="2">
    <source>
        <dbReference type="Proteomes" id="UP000828048"/>
    </source>
</evidence>
<name>A0ACB7YXS4_9ERIC</name>